<dbReference type="PhylomeDB" id="A0A068V9G8"/>
<dbReference type="GO" id="GO:0005524">
    <property type="term" value="F:ATP binding"/>
    <property type="evidence" value="ECO:0007669"/>
    <property type="project" value="UniProtKB-KW"/>
</dbReference>
<dbReference type="Gene3D" id="1.20.5.4130">
    <property type="match status" value="1"/>
</dbReference>
<keyword evidence="10" id="KW-1185">Reference proteome</keyword>
<feature type="compositionally biased region" description="Basic and acidic residues" evidence="7">
    <location>
        <begin position="147"/>
        <end position="164"/>
    </location>
</feature>
<keyword evidence="3" id="KW-0677">Repeat</keyword>
<keyword evidence="2" id="KW-0433">Leucine-rich repeat</keyword>
<comment type="similarity">
    <text evidence="1">Belongs to the disease resistance NB-LRR family.</text>
</comment>
<evidence type="ECO:0000256" key="7">
    <source>
        <dbReference type="SAM" id="MobiDB-lite"/>
    </source>
</evidence>
<keyword evidence="4" id="KW-0547">Nucleotide-binding</keyword>
<name>A0A068V9G8_COFCA</name>
<dbReference type="EMBL" id="HG739217">
    <property type="protein sequence ID" value="CDP16588.1"/>
    <property type="molecule type" value="Genomic_DNA"/>
</dbReference>
<dbReference type="STRING" id="49390.A0A068V9G8"/>
<proteinExistence type="inferred from homology"/>
<dbReference type="CDD" id="cd14798">
    <property type="entry name" value="RX-CC_like"/>
    <property type="match status" value="1"/>
</dbReference>
<evidence type="ECO:0000313" key="10">
    <source>
        <dbReference type="Proteomes" id="UP000295252"/>
    </source>
</evidence>
<keyword evidence="5" id="KW-0611">Plant defense</keyword>
<dbReference type="InterPro" id="IPR041118">
    <property type="entry name" value="Rx_N"/>
</dbReference>
<dbReference type="PANTHER" id="PTHR19338:SF66">
    <property type="entry name" value="NB-ARC DOMAIN-CONTAINING PROTEIN"/>
    <property type="match status" value="1"/>
</dbReference>
<evidence type="ECO:0000256" key="5">
    <source>
        <dbReference type="ARBA" id="ARBA00022821"/>
    </source>
</evidence>
<evidence type="ECO:0000313" key="9">
    <source>
        <dbReference type="EMBL" id="CDP16588.1"/>
    </source>
</evidence>
<evidence type="ECO:0000259" key="8">
    <source>
        <dbReference type="Pfam" id="PF18052"/>
    </source>
</evidence>
<evidence type="ECO:0000256" key="1">
    <source>
        <dbReference type="ARBA" id="ARBA00008894"/>
    </source>
</evidence>
<dbReference type="AlphaFoldDB" id="A0A068V9G8"/>
<sequence>MAERIVSTTLETLWGLLKEEAKLLSGVNAKVNELCREFRRMQCFLQDADARQYKDQSVQNSIQEIRSLAYRAENVVETYIIEISSRRGRGCKKSCKRFCCILNELNVLHTIGFGIESIRSEIAEVTKSLQAYGIKGIDGGESSSRAANEKDRWLQKTCDDPTSP</sequence>
<feature type="region of interest" description="Disordered" evidence="7">
    <location>
        <begin position="140"/>
        <end position="164"/>
    </location>
</feature>
<evidence type="ECO:0000256" key="2">
    <source>
        <dbReference type="ARBA" id="ARBA00022614"/>
    </source>
</evidence>
<dbReference type="GO" id="GO:0006952">
    <property type="term" value="P:defense response"/>
    <property type="evidence" value="ECO:0007669"/>
    <property type="project" value="UniProtKB-KW"/>
</dbReference>
<reference evidence="10" key="1">
    <citation type="journal article" date="2014" name="Science">
        <title>The coffee genome provides insight into the convergent evolution of caffeine biosynthesis.</title>
        <authorList>
            <person name="Denoeud F."/>
            <person name="Carretero-Paulet L."/>
            <person name="Dereeper A."/>
            <person name="Droc G."/>
            <person name="Guyot R."/>
            <person name="Pietrella M."/>
            <person name="Zheng C."/>
            <person name="Alberti A."/>
            <person name="Anthony F."/>
            <person name="Aprea G."/>
            <person name="Aury J.M."/>
            <person name="Bento P."/>
            <person name="Bernard M."/>
            <person name="Bocs S."/>
            <person name="Campa C."/>
            <person name="Cenci A."/>
            <person name="Combes M.C."/>
            <person name="Crouzillat D."/>
            <person name="Da Silva C."/>
            <person name="Daddiego L."/>
            <person name="De Bellis F."/>
            <person name="Dussert S."/>
            <person name="Garsmeur O."/>
            <person name="Gayraud T."/>
            <person name="Guignon V."/>
            <person name="Jahn K."/>
            <person name="Jamilloux V."/>
            <person name="Joet T."/>
            <person name="Labadie K."/>
            <person name="Lan T."/>
            <person name="Leclercq J."/>
            <person name="Lepelley M."/>
            <person name="Leroy T."/>
            <person name="Li L.T."/>
            <person name="Librado P."/>
            <person name="Lopez L."/>
            <person name="Munoz A."/>
            <person name="Noel B."/>
            <person name="Pallavicini A."/>
            <person name="Perrotta G."/>
            <person name="Poncet V."/>
            <person name="Pot D."/>
            <person name="Priyono X."/>
            <person name="Rigoreau M."/>
            <person name="Rouard M."/>
            <person name="Rozas J."/>
            <person name="Tranchant-Dubreuil C."/>
            <person name="VanBuren R."/>
            <person name="Zhang Q."/>
            <person name="Andrade A.C."/>
            <person name="Argout X."/>
            <person name="Bertrand B."/>
            <person name="de Kochko A."/>
            <person name="Graziosi G."/>
            <person name="Henry R.J."/>
            <person name="Jayarama X."/>
            <person name="Ming R."/>
            <person name="Nagai C."/>
            <person name="Rounsley S."/>
            <person name="Sankoff D."/>
            <person name="Giuliano G."/>
            <person name="Albert V.A."/>
            <person name="Wincker P."/>
            <person name="Lashermes P."/>
        </authorList>
    </citation>
    <scope>NUCLEOTIDE SEQUENCE [LARGE SCALE GENOMIC DNA]</scope>
    <source>
        <strain evidence="10">cv. DH200-94</strain>
    </source>
</reference>
<dbReference type="PANTHER" id="PTHR19338">
    <property type="entry name" value="TRANSLOCASE OF INNER MITOCHONDRIAL MEMBRANE 13 HOMOLOG"/>
    <property type="match status" value="1"/>
</dbReference>
<dbReference type="OrthoDB" id="3027644at2759"/>
<dbReference type="OMA" id="HIMDDNT"/>
<feature type="domain" description="Disease resistance N-terminal" evidence="8">
    <location>
        <begin position="5"/>
        <end position="93"/>
    </location>
</feature>
<dbReference type="Proteomes" id="UP000295252">
    <property type="component" value="Unassembled WGS sequence"/>
</dbReference>
<evidence type="ECO:0000256" key="3">
    <source>
        <dbReference type="ARBA" id="ARBA00022737"/>
    </source>
</evidence>
<dbReference type="Pfam" id="PF18052">
    <property type="entry name" value="Rx_N"/>
    <property type="match status" value="1"/>
</dbReference>
<gene>
    <name evidence="9" type="ORF">GSCOC_T00019006001</name>
</gene>
<keyword evidence="6" id="KW-0067">ATP-binding</keyword>
<evidence type="ECO:0000256" key="4">
    <source>
        <dbReference type="ARBA" id="ARBA00022741"/>
    </source>
</evidence>
<dbReference type="InterPro" id="IPR038005">
    <property type="entry name" value="RX-like_CC"/>
</dbReference>
<dbReference type="Gramene" id="CDP16588">
    <property type="protein sequence ID" value="CDP16588"/>
    <property type="gene ID" value="GSCOC_T00019006001"/>
</dbReference>
<evidence type="ECO:0000256" key="6">
    <source>
        <dbReference type="ARBA" id="ARBA00022840"/>
    </source>
</evidence>
<accession>A0A068V9G8</accession>
<dbReference type="InParanoid" id="A0A068V9G8"/>
<protein>
    <submittedName>
        <fullName evidence="9">DH200=94 genomic scaffold, scaffold_133</fullName>
    </submittedName>
</protein>
<organism evidence="9 10">
    <name type="scientific">Coffea canephora</name>
    <name type="common">Robusta coffee</name>
    <dbReference type="NCBI Taxonomy" id="49390"/>
    <lineage>
        <taxon>Eukaryota</taxon>
        <taxon>Viridiplantae</taxon>
        <taxon>Streptophyta</taxon>
        <taxon>Embryophyta</taxon>
        <taxon>Tracheophyta</taxon>
        <taxon>Spermatophyta</taxon>
        <taxon>Magnoliopsida</taxon>
        <taxon>eudicotyledons</taxon>
        <taxon>Gunneridae</taxon>
        <taxon>Pentapetalae</taxon>
        <taxon>asterids</taxon>
        <taxon>lamiids</taxon>
        <taxon>Gentianales</taxon>
        <taxon>Rubiaceae</taxon>
        <taxon>Ixoroideae</taxon>
        <taxon>Gardenieae complex</taxon>
        <taxon>Bertiereae - Coffeeae clade</taxon>
        <taxon>Coffeeae</taxon>
        <taxon>Coffea</taxon>
    </lineage>
</organism>